<dbReference type="SMART" id="SM00248">
    <property type="entry name" value="ANK"/>
    <property type="match status" value="5"/>
</dbReference>
<keyword evidence="1" id="KW-0677">Repeat</keyword>
<dbReference type="EMBL" id="WHVB01000076">
    <property type="protein sequence ID" value="KAF8463230.1"/>
    <property type="molecule type" value="Genomic_DNA"/>
</dbReference>
<keyword evidence="6" id="KW-1185">Reference proteome</keyword>
<dbReference type="PANTHER" id="PTHR10039:SF16">
    <property type="entry name" value="GPI INOSITOL-DEACYLASE"/>
    <property type="match status" value="1"/>
</dbReference>
<dbReference type="InterPro" id="IPR056884">
    <property type="entry name" value="NPHP3-like_N"/>
</dbReference>
<protein>
    <submittedName>
        <fullName evidence="5">Uncharacterized protein</fullName>
    </submittedName>
</protein>
<dbReference type="SUPFAM" id="SSF48403">
    <property type="entry name" value="Ankyrin repeat"/>
    <property type="match status" value="1"/>
</dbReference>
<organism evidence="5 6">
    <name type="scientific">Russula ochroleuca</name>
    <dbReference type="NCBI Taxonomy" id="152965"/>
    <lineage>
        <taxon>Eukaryota</taxon>
        <taxon>Fungi</taxon>
        <taxon>Dikarya</taxon>
        <taxon>Basidiomycota</taxon>
        <taxon>Agaricomycotina</taxon>
        <taxon>Agaricomycetes</taxon>
        <taxon>Russulales</taxon>
        <taxon>Russulaceae</taxon>
        <taxon>Russula</taxon>
    </lineage>
</organism>
<evidence type="ECO:0000313" key="6">
    <source>
        <dbReference type="Proteomes" id="UP000759537"/>
    </source>
</evidence>
<dbReference type="Gene3D" id="1.25.40.20">
    <property type="entry name" value="Ankyrin repeat-containing domain"/>
    <property type="match status" value="3"/>
</dbReference>
<dbReference type="Pfam" id="PF12796">
    <property type="entry name" value="Ank_2"/>
    <property type="match status" value="1"/>
</dbReference>
<dbReference type="OrthoDB" id="194358at2759"/>
<feature type="domain" description="GPI inositol-deacylase winged helix" evidence="3">
    <location>
        <begin position="596"/>
        <end position="684"/>
    </location>
</feature>
<keyword evidence="2" id="KW-0040">ANK repeat</keyword>
<feature type="domain" description="Nephrocystin 3-like N-terminal" evidence="4">
    <location>
        <begin position="347"/>
        <end position="502"/>
    </location>
</feature>
<dbReference type="PROSITE" id="PS50088">
    <property type="entry name" value="ANK_REPEAT"/>
    <property type="match status" value="4"/>
</dbReference>
<evidence type="ECO:0000313" key="5">
    <source>
        <dbReference type="EMBL" id="KAF8463230.1"/>
    </source>
</evidence>
<reference evidence="5" key="1">
    <citation type="submission" date="2019-10" db="EMBL/GenBank/DDBJ databases">
        <authorList>
            <consortium name="DOE Joint Genome Institute"/>
            <person name="Kuo A."/>
            <person name="Miyauchi S."/>
            <person name="Kiss E."/>
            <person name="Drula E."/>
            <person name="Kohler A."/>
            <person name="Sanchez-Garcia M."/>
            <person name="Andreopoulos B."/>
            <person name="Barry K.W."/>
            <person name="Bonito G."/>
            <person name="Buee M."/>
            <person name="Carver A."/>
            <person name="Chen C."/>
            <person name="Cichocki N."/>
            <person name="Clum A."/>
            <person name="Culley D."/>
            <person name="Crous P.W."/>
            <person name="Fauchery L."/>
            <person name="Girlanda M."/>
            <person name="Hayes R."/>
            <person name="Keri Z."/>
            <person name="LaButti K."/>
            <person name="Lipzen A."/>
            <person name="Lombard V."/>
            <person name="Magnuson J."/>
            <person name="Maillard F."/>
            <person name="Morin E."/>
            <person name="Murat C."/>
            <person name="Nolan M."/>
            <person name="Ohm R."/>
            <person name="Pangilinan J."/>
            <person name="Pereira M."/>
            <person name="Perotto S."/>
            <person name="Peter M."/>
            <person name="Riley R."/>
            <person name="Sitrit Y."/>
            <person name="Stielow B."/>
            <person name="Szollosi G."/>
            <person name="Zifcakova L."/>
            <person name="Stursova M."/>
            <person name="Spatafora J.W."/>
            <person name="Tedersoo L."/>
            <person name="Vaario L.-M."/>
            <person name="Yamada A."/>
            <person name="Yan M."/>
            <person name="Wang P."/>
            <person name="Xu J."/>
            <person name="Bruns T."/>
            <person name="Baldrian P."/>
            <person name="Vilgalys R."/>
            <person name="Henrissat B."/>
            <person name="Grigoriev I.V."/>
            <person name="Hibbett D."/>
            <person name="Nagy L.G."/>
            <person name="Martin F.M."/>
        </authorList>
    </citation>
    <scope>NUCLEOTIDE SEQUENCE</scope>
    <source>
        <strain evidence="5">Prilba</strain>
    </source>
</reference>
<evidence type="ECO:0000259" key="3">
    <source>
        <dbReference type="Pfam" id="PF22939"/>
    </source>
</evidence>
<dbReference type="InterPro" id="IPR054471">
    <property type="entry name" value="GPIID_WHD"/>
</dbReference>
<feature type="repeat" description="ANK" evidence="2">
    <location>
        <begin position="834"/>
        <end position="866"/>
    </location>
</feature>
<dbReference type="PROSITE" id="PS50297">
    <property type="entry name" value="ANK_REP_REGION"/>
    <property type="match status" value="3"/>
</dbReference>
<dbReference type="Pfam" id="PF24883">
    <property type="entry name" value="NPHP3_N"/>
    <property type="match status" value="1"/>
</dbReference>
<dbReference type="Pfam" id="PF22939">
    <property type="entry name" value="WHD_GPIID"/>
    <property type="match status" value="1"/>
</dbReference>
<comment type="caution">
    <text evidence="5">The sequence shown here is derived from an EMBL/GenBank/DDBJ whole genome shotgun (WGS) entry which is preliminary data.</text>
</comment>
<feature type="repeat" description="ANK" evidence="2">
    <location>
        <begin position="801"/>
        <end position="833"/>
    </location>
</feature>
<dbReference type="Pfam" id="PF13637">
    <property type="entry name" value="Ank_4"/>
    <property type="match status" value="1"/>
</dbReference>
<feature type="repeat" description="ANK" evidence="2">
    <location>
        <begin position="873"/>
        <end position="899"/>
    </location>
</feature>
<evidence type="ECO:0000256" key="2">
    <source>
        <dbReference type="PROSITE-ProRule" id="PRU00023"/>
    </source>
</evidence>
<evidence type="ECO:0000256" key="1">
    <source>
        <dbReference type="ARBA" id="ARBA00022737"/>
    </source>
</evidence>
<name>A0A9P5JUG0_9AGAM</name>
<dbReference type="InterPro" id="IPR036770">
    <property type="entry name" value="Ankyrin_rpt-contain_sf"/>
</dbReference>
<dbReference type="Proteomes" id="UP000759537">
    <property type="component" value="Unassembled WGS sequence"/>
</dbReference>
<dbReference type="PANTHER" id="PTHR10039">
    <property type="entry name" value="AMELOGENIN"/>
    <property type="match status" value="1"/>
</dbReference>
<reference evidence="5" key="2">
    <citation type="journal article" date="2020" name="Nat. Commun.">
        <title>Large-scale genome sequencing of mycorrhizal fungi provides insights into the early evolution of symbiotic traits.</title>
        <authorList>
            <person name="Miyauchi S."/>
            <person name="Kiss E."/>
            <person name="Kuo A."/>
            <person name="Drula E."/>
            <person name="Kohler A."/>
            <person name="Sanchez-Garcia M."/>
            <person name="Morin E."/>
            <person name="Andreopoulos B."/>
            <person name="Barry K.W."/>
            <person name="Bonito G."/>
            <person name="Buee M."/>
            <person name="Carver A."/>
            <person name="Chen C."/>
            <person name="Cichocki N."/>
            <person name="Clum A."/>
            <person name="Culley D."/>
            <person name="Crous P.W."/>
            <person name="Fauchery L."/>
            <person name="Girlanda M."/>
            <person name="Hayes R.D."/>
            <person name="Keri Z."/>
            <person name="LaButti K."/>
            <person name="Lipzen A."/>
            <person name="Lombard V."/>
            <person name="Magnuson J."/>
            <person name="Maillard F."/>
            <person name="Murat C."/>
            <person name="Nolan M."/>
            <person name="Ohm R.A."/>
            <person name="Pangilinan J."/>
            <person name="Pereira M.F."/>
            <person name="Perotto S."/>
            <person name="Peter M."/>
            <person name="Pfister S."/>
            <person name="Riley R."/>
            <person name="Sitrit Y."/>
            <person name="Stielow J.B."/>
            <person name="Szollosi G."/>
            <person name="Zifcakova L."/>
            <person name="Stursova M."/>
            <person name="Spatafora J.W."/>
            <person name="Tedersoo L."/>
            <person name="Vaario L.M."/>
            <person name="Yamada A."/>
            <person name="Yan M."/>
            <person name="Wang P."/>
            <person name="Xu J."/>
            <person name="Bruns T."/>
            <person name="Baldrian P."/>
            <person name="Vilgalys R."/>
            <person name="Dunand C."/>
            <person name="Henrissat B."/>
            <person name="Grigoriev I.V."/>
            <person name="Hibbett D."/>
            <person name="Nagy L.G."/>
            <person name="Martin F.M."/>
        </authorList>
    </citation>
    <scope>NUCLEOTIDE SEQUENCE</scope>
    <source>
        <strain evidence="5">Prilba</strain>
    </source>
</reference>
<sequence>MDEKPRRLMAYLTSTKSSCYAEMEVTPGHRLDPRISPRVIWVGRQIVDVAVLRIGSNIIDLGLSYQSYEGKACAPSSVLFELAMHLKRERHSVGAGRRTLTGKALDTHPFAAQLDTCQNPDAVSNLLRTLLRTQTQAFSKFRKGDERLMAWLDPTIHILFTFSDTLGEDKGQYSMPRGGQRGWSRSGFEPAKALVRGLPLPRPPSFRHEWGGGKLPAQPPFEASDGAPTVLTSQPFSPAKTIFTGIGVLLGAVRDVVASHDTLVYLFERIHFFLQHLKSYTGMPLTNESRELLGKIMAQLLSILALSTKAMTDRRIRDQVQRKFRSWLSPPDPSVDHITACKTKHSGTTTWFIQGSTFQDWKKNGSLLWVRGNPGAGESILCSAIIENIKDMREVMSALVAYYYFDFKDASKRNVRGLLASLLFQLSDDSDRCWDVLYKLYTSCHDGSEQPSDVALAGYLENALEECPNTTGTPSAREEVLDFLEGLVGLSHSNLFLCVTSRPEQDIQSVLNPLTPASCQVSLHEEGGQREDIIRYVHFFVNRDRAMRRWREEDNNLVITTLIERAGGIIRKALNELPTTLDETYERALEGIPKEKRRYAHRLFQCLVVAIRPLRVEELAELFAIEFDRDVGPNLREGWRPENAEDAVLSACSTLIAVIESMGSKVVQFSHFSVKEYLTSDRLRTSEIGNIRHYHIPLDAAHTILARACLTVLLQLDESVDKKRLEEFPLAFYAAQHWVDHAKYEGVASRIQDAMEQLFNPKRPARPEATALYYAVLCGFSGLANYLILTHEEDVNAKCGSHGTPLHAASYKGHPDAVRLLLAHGVYLKTTDIYKRTPLCSAYYGGHLDVMRLLLEHGADVDVYYDRAGLLSHEASLRGRAEVVHLLLQHNADVNARSDSSETPLHHASIGGQASVAELLLEHGALVNARDTTNSTPCTEHRNMVILTSCRYCLGTERTYPPREINIGPDAGGYIAWTCRSCAVVVRARCGKADGVATIT</sequence>
<proteinExistence type="predicted"/>
<dbReference type="InterPro" id="IPR002110">
    <property type="entry name" value="Ankyrin_rpt"/>
</dbReference>
<gene>
    <name evidence="5" type="ORF">DFH94DRAFT_686786</name>
</gene>
<feature type="repeat" description="ANK" evidence="2">
    <location>
        <begin position="900"/>
        <end position="932"/>
    </location>
</feature>
<dbReference type="PRINTS" id="PR01415">
    <property type="entry name" value="ANKYRIN"/>
</dbReference>
<dbReference type="AlphaFoldDB" id="A0A9P5JUG0"/>
<accession>A0A9P5JUG0</accession>
<evidence type="ECO:0000259" key="4">
    <source>
        <dbReference type="Pfam" id="PF24883"/>
    </source>
</evidence>